<name>A0AA48H5T9_9RHOB</name>
<feature type="region of interest" description="Disordered" evidence="3">
    <location>
        <begin position="2143"/>
        <end position="2172"/>
    </location>
</feature>
<evidence type="ECO:0000313" key="6">
    <source>
        <dbReference type="Proteomes" id="UP001337723"/>
    </source>
</evidence>
<feature type="compositionally biased region" description="Low complexity" evidence="3">
    <location>
        <begin position="2143"/>
        <end position="2165"/>
    </location>
</feature>
<dbReference type="InterPro" id="IPR018511">
    <property type="entry name" value="Hemolysin-typ_Ca-bd_CS"/>
</dbReference>
<dbReference type="PANTHER" id="PTHR38340">
    <property type="entry name" value="S-LAYER PROTEIN"/>
    <property type="match status" value="1"/>
</dbReference>
<feature type="domain" description="Cadherin" evidence="4">
    <location>
        <begin position="1493"/>
        <end position="1611"/>
    </location>
</feature>
<feature type="compositionally biased region" description="Gly residues" evidence="3">
    <location>
        <begin position="2093"/>
        <end position="2106"/>
    </location>
</feature>
<feature type="compositionally biased region" description="Low complexity" evidence="3">
    <location>
        <begin position="4088"/>
        <end position="4104"/>
    </location>
</feature>
<dbReference type="SUPFAM" id="SSF49313">
    <property type="entry name" value="Cadherin-like"/>
    <property type="match status" value="7"/>
</dbReference>
<dbReference type="RefSeq" id="WP_338273142.1">
    <property type="nucleotide sequence ID" value="NZ_AP027266.1"/>
</dbReference>
<dbReference type="SUPFAM" id="SSF51294">
    <property type="entry name" value="Hedgehog/intein (Hint) domain"/>
    <property type="match status" value="1"/>
</dbReference>
<dbReference type="Pfam" id="PF13403">
    <property type="entry name" value="Hint_2"/>
    <property type="match status" value="1"/>
</dbReference>
<feature type="region of interest" description="Disordered" evidence="3">
    <location>
        <begin position="4723"/>
        <end position="4742"/>
    </location>
</feature>
<feature type="compositionally biased region" description="Low complexity" evidence="3">
    <location>
        <begin position="2107"/>
        <end position="2122"/>
    </location>
</feature>
<dbReference type="SMART" id="SM00112">
    <property type="entry name" value="CA"/>
    <property type="match status" value="7"/>
</dbReference>
<feature type="compositionally biased region" description="Low complexity" evidence="3">
    <location>
        <begin position="4030"/>
        <end position="4043"/>
    </location>
</feature>
<dbReference type="InterPro" id="IPR028992">
    <property type="entry name" value="Hedgehog/Intein_dom"/>
</dbReference>
<accession>A0AA48H5T9</accession>
<feature type="region of interest" description="Disordered" evidence="3">
    <location>
        <begin position="3044"/>
        <end position="3172"/>
    </location>
</feature>
<feature type="region of interest" description="Disordered" evidence="3">
    <location>
        <begin position="4200"/>
        <end position="4303"/>
    </location>
</feature>
<dbReference type="EMBL" id="AP027266">
    <property type="protein sequence ID" value="BDW87049.1"/>
    <property type="molecule type" value="Genomic_DNA"/>
</dbReference>
<keyword evidence="2" id="KW-0964">Secreted</keyword>
<evidence type="ECO:0000313" key="5">
    <source>
        <dbReference type="EMBL" id="BDW87049.1"/>
    </source>
</evidence>
<feature type="region of interest" description="Disordered" evidence="3">
    <location>
        <begin position="1131"/>
        <end position="1151"/>
    </location>
</feature>
<feature type="compositionally biased region" description="Low complexity" evidence="3">
    <location>
        <begin position="3102"/>
        <end position="3120"/>
    </location>
</feature>
<feature type="compositionally biased region" description="Gly residues" evidence="3">
    <location>
        <begin position="4729"/>
        <end position="4741"/>
    </location>
</feature>
<dbReference type="InterPro" id="IPR011049">
    <property type="entry name" value="Serralysin-like_metalloprot_C"/>
</dbReference>
<dbReference type="GO" id="GO:0016020">
    <property type="term" value="C:membrane"/>
    <property type="evidence" value="ECO:0007669"/>
    <property type="project" value="InterPro"/>
</dbReference>
<feature type="domain" description="Cadherin" evidence="4">
    <location>
        <begin position="1302"/>
        <end position="1393"/>
    </location>
</feature>
<feature type="compositionally biased region" description="Low complexity" evidence="3">
    <location>
        <begin position="3152"/>
        <end position="3172"/>
    </location>
</feature>
<dbReference type="PROSITE" id="PS00330">
    <property type="entry name" value="HEMOLYSIN_CALCIUM"/>
    <property type="match status" value="40"/>
</dbReference>
<feature type="region of interest" description="Disordered" evidence="3">
    <location>
        <begin position="3312"/>
        <end position="3363"/>
    </location>
</feature>
<gene>
    <name evidence="5" type="ORF">MACH21_32260</name>
</gene>
<dbReference type="InterPro" id="IPR002126">
    <property type="entry name" value="Cadherin-like_dom"/>
</dbReference>
<feature type="region of interest" description="Disordered" evidence="3">
    <location>
        <begin position="2087"/>
        <end position="2122"/>
    </location>
</feature>
<dbReference type="Gene3D" id="2.170.16.10">
    <property type="entry name" value="Hedgehog/Intein (Hint) domain"/>
    <property type="match status" value="1"/>
</dbReference>
<feature type="compositionally biased region" description="Polar residues" evidence="3">
    <location>
        <begin position="3735"/>
        <end position="3756"/>
    </location>
</feature>
<feature type="region of interest" description="Disordered" evidence="3">
    <location>
        <begin position="4427"/>
        <end position="4585"/>
    </location>
</feature>
<feature type="region of interest" description="Disordered" evidence="3">
    <location>
        <begin position="4025"/>
        <end position="4059"/>
    </location>
</feature>
<comment type="subcellular location">
    <subcellularLocation>
        <location evidence="1">Secreted</location>
    </subcellularLocation>
</comment>
<feature type="region of interest" description="Disordered" evidence="3">
    <location>
        <begin position="3676"/>
        <end position="3763"/>
    </location>
</feature>
<sequence length="5114" mass="501084">MALLNFIYVGKFLDLDPFEGLGDIAAENQQQLTGQVFTPLQITTLDATDLGTGQLSIEGPATGFGARPQQTVTYNTGSGTVTERLDSNVGAVDVEVTRADGSTVLTRASFAQMTNGDLFVADWQGDGSMSNLGEITSIRVVRVLNTAHDEIWFYQSIEGTTVAAAPPPPPPTGNTPPAFTNLVNGQTINIAENTTFVVDANAADVNGDTLTFSIAGGADAGRFTIDPNTGVLSFTTPPDFEGQNSAVGNDDIYDVTIRVSDGQGGQQEVSLLVNVLDVAEGGVIGDGVVNGTGLRDIMNPGFVDAQGDIIDGADGLNDTIFGGAGLDSIDGGAGDDFINGGDNTGGDRPSPVVAPFEALYGGDGNDTIIVGAEDAAYGGSGMDMFIVDRTQLTSAGGNVGGSLVVGGETGNDFDTLDLRNAGNWRFGQLTTNGNGQPGFNGIIDLLDENGVDTGQNIQFFEIENFLGTPFDGTTPPPPSPTGDGVVDGTSARDIMNPGFVDAQGDQIDGTDGVNDTIFGGAGLDSINGGAGNDFIDGGDNTGADRPSPLEAPFEVLDGGFGDDTIVVGAEDAAYGGEGDDTFIVDRTQLDSFGGTTGGMLVVGGETGNDFDTLDLRNAGNWRISQLTTNGNGRPGFNGNIDLLDEFGNDTGQNIQFFEIENILGTEFGTNAAPVFTNLVNGQTINVAENTTFVVDANASDADGDPLQFSIIGGEDQARFVIDIGTGELSFVTPPDFEGQNSASGDDIYQVTIRVSDGRGGQQDLALNVNVTDVNEAVPDGTVNGTSGNDNLPIGFVDAQGDQIDGADGLNDRIEAGAGDDTIQYGAGNDTVFGGDGNDVIDDAPGFDSTPDASFVDGGAGNDVIFGTAGNDTLLGGADNDFIGADSGNDSLDGGTGNDTLEGGNGSDTLIGGDGLDSMRGEAGDDDFLLGAGDRAEGGLGDDEFRIDRNLPGTGQITIFGGEGGEDFTDPTNGGTGDVLDLRGLGPVTVTFTGPESGTAVYTNSAGEPVSITFAEIERVLTDPQPDNVVDGTSGSDFLPIGFVDADGDQIDGADGLNDRIEAGAGDDTIQYGAGNDTVFGGDGNDVIDDAPGLDSTADASFVDGGAGNDVIFGTAGNDTLLGGADNDFIGGEGGNDSLDGGTGNDTLEGGTGADVLTGGAGNDSLSGGTGNDTLTVGAGDIALGQDDADTFVVDRTQPDANGLTGANMTVDGGAGGVDADVLDLRNAGNWRIINQVPDSDGNGTNGTVEYLDGAGTPTGQVLNFTNIETILGSPFVPANQPPVFTNVSNGQTINVAENTNFVVDADATDPNGDTLTFSIAGGEDAARFTIDPTTGALSFVTPPDFEGQNSASGDDIYQVTVRVSDGRGGQQDVGLNVNVTDVFEPPANEPPVFTNLTNGQTINVAENTTFVVDADATDPNGDPLTFSIAGGEDAARFTIDPTTGALSFVTPPDFEGQNSASGDDIYQVTIRVSDGRGGQQDVGLNVNVTDVFEPPANEPPVFTNLTNGQTINVAENTTFVVDADATDPNGDPLTFSIAGGEDAARFTIDPTTGALSFVTPPDFEGQNSASGDDIYQVTIRVSDGRGGQQDVGLNVNVTDVFEPPANEPPVFTNLTNGQTINVAENTTFVVDADATDPNGDPLTFSIAGGEDAARFTIDPTTGALSFVTPPDFEGQNSASGDDIYQVTVRVSDGRGGQQDVGLNVNVTDVVEGPGPDGVVNGTAGADNLPVGFIDAQGDQIDGADGLDDVIDAGAGNDTVNAGLGNDTVDGGLGNDTLLGNVGNDILLGGQGDDFMGGQEDNDSLDGGDGNDRLFGGFGNDTLTGGAGNDTLSGDFGDDTLIVGAGDSVLGGDDADTFIVDRTQPDANGLTAANMTVDGGAGGVDADVLDLRNAGNWRIINQVPDSDGNGTNGTVEYLDGAGNPTGQVLNFTNIETILGSPFVPTNQAPLFTNVTNGQTINVAENTNFVVDADAFDPDGDPLTFSIAGGEDAARFTIDPATGALSFVTPPDFEGQNSASGDDIYQVTVRVSDGRGGQQDVTLNVNVTDVAEPDGTIDGLNTGENMPVGYADADGDLITEGADSILANGGDDTVGAGGGNDTVDGGTGNDVLDGGAGDDSLLGGDGNDTLVGGIGDDVLDGGVGNDSLDGGAGNDALTGGDGTDTLVGGDGDDLLTGGAGDDDFILGAGDVAQGGDGDVRIDRNLPGTNPILVFGGDGGEDFTDPTNGGTGDVLDLRGLGPVTVTFSGPEAGTATYTNSAGQPVTITFSEIERVLTDANGTVDGTPGNDNLPIGFTDPQGDQIDGADGLNDRIEAGAGNDTVDAGLGDDTVVGGTGNDSLLGNVGNDSLLGEDGADILIGGDGSDTLDGGVGNDGLEGGDGADTLLGGDGADTLSGGDGADLLAGGAGDDDFVLGAGDVAQGGDGDDEFRVDRTLPGTGVISVVGGEGGEDFTDPTNGGTGDVLDLRGLGPVSVTSTGPESGTATYTNSAGQPVTITFSEIERVLTDANGTVDGTPGNDNLPIGFTDPQGDQIDGADGLNDRIEAGAGNDTVDAGLGDDTVLGGTGDDSIFGNAGNDSILGGIGTDTLSGGDGNDTLIGGTEADTINGGAGDDVTYGDNATGLGTLTIPQQIADQDGAGGNDLFLGSLGADQSWGEGGNDTIVIGSAADGAGDVVVGGNGPDQNTDNDVLDLRGAGPVTITATADATDAGAQQGTVTFADGSTLQFFQIETILRDGDGVVDGTPGPDALVPGFADAQGDVVDGADGLNDVIAAGAGNDTVDAGLGDDTVLGGTGDDFVAGNIGNDSLSGDAGNDTLAGGAGDDTMSGGDDADVLLGADGNDSLSGDAGPDTLAGGLGADTVAGGAGDDDIAVGGADQAFGGTGDDVFTLDASDTAPDVNATIDGGTDGLSGAPDDAANGDAGDVLDLSGVSAPLTVTLGTNPETGTVNGLDADGTPDITFAEIEQVRTGTGNDTVNGAAATAPIAVDTGAGNDSVTGGAGDDVIAAGDGNDTVAAGGGDDIVDAGAGDDVVDGGAGNDIILAGAGDDNVTGGDGADTLQGNDGADTLAGGLGNDSLSGGADADVLSGNEGNDTLDGGTGDDVLDGGADADVLSGGDGNDSLLGGAGNDTLAGDAGNDTLDGGAGDDSLGGGTGNDSLVGGDGSDTLSGGDGSDTLIGGAGADTLAGGAGDDDFLIGAGDLAQGGDGDDVFLVDPTLAGTAAITVTGGEGAEDFIDPTNGGTGDVLDLRGLTDVSVTYTNPDPITGVSEAGTATFRNTAGDLVTIQFSEIEQVLTAANGVVDGTGGGDNMIPGFTDPQGDQIDGADGNDDVIASGSGNDTVDAGLGNDTVDAGDGDDVVAGNVGNDSLSGGAGADTLLGGDGIDTLAGGIGNDSLSGGADGDVLSGDAGADTLDGGLGNDNLDGGADNDALFGGDGNDTLAGGDGNDSLDGGANDDLLTGGTGNDFLSGGDGADVLSGELGDDLLFGDAGADNLSGGDGSDVLFGGADNDTLSGGIGDDILSGEAGNDTLLGDAGNDALSGGDGDDNLSGGDGSDTLLGDEGADILSGGNGDDDFLVGAGDRAEGGAGDDEFRIDPSLSGTAQITIIGGETGEDLTDTINGGSGDVLDLRGLTNVTLTRTTPEAGTATYQNAAGQTVTIQFSEIETVLLDTNGVIDGTAGSDNITPTSGPGGTPFADSQGDQIDGLDGDNDVIDAGQGNDTVDAGLGDDTVLGGIGNDSLSGNVGNDSLSGQDGNDTLSGDTGADTLAGGLGDDVLFGGADNDSLSGDEGADTLSGGAGDDTLSGGADADSLSGGDGNDSLSGDAGPDTLAGGLGADTLSGGAGDDDIAVGGADQAFGGTGDDVFTLDASDTAPDVNATIDGGTDGLSGAPDDAANGDAGDVLDLSGVSAPLTVTLGTNPETGTVNGLDADGTPDITFAEIEQVQTGTGNDTVNGAAATAPIAVDTGAGNDSVTGGTGDDVIAAGDGNDTVAAGGGDDIVDAGAGDDVVDGGAGDDFILAGAGDDNVTGGDGADTVATGDGNDTVDGGTGNDSLSGGIGNDSLSGGIGNDTLVGDEGADTLLGGDGGDNLSGGADNDSLDGGLGDDIVSGGSGNDTLVAGAGNDALAGDDGDDLFVLGPNFGSDTITGGETGEVAGDTIDTRPLGEGVAVTLTTPESGTIAASSGTATFSEIENVLLGTGNDTVIGSTGDDTIDTGAGDDSVTAGGGNDSVVAGIGNDTVDAGAGDDTVDAGAGNDSVRAGDGNDSVTAGDGNDTVDAGAGNDTVDGGTGNDSLSGGAGNDSLLGGDGSDTLAGGVGADTLDGGAGDDVIAVGGADQAFGGSGDDIFRLDPIDLAGEVAVTITGGETGEDLTDPTNGGDGDVLDLSDSFEPVLVTFGTNPESGTVNGIDVEPGVDITFAEIEKVITTDLDDTIDGGTSTGPIDVDAGTGDDAVTTGSGNDSVAAGDGNDTVNTGAGNDTVDAGAGDDLVRAGDGNDSVTAGDGNDTVDAGSGDDTVDGGLGNDSLNGGEGNDSLLGGAGSDTLTGGSGPGSDTLIGGAGDDDIVLGAGDRGEGGEGDDEFRFDPTLPGNTVITVIGGTGGEDLTDPTNNPGGRIGDVLDLRGLGPVTVTNTGPGAGTAVFTNAAGDPVTINFSEIETIITDADGTVDGLDTGENMPVGYTDADGDQITNGDDVINANGGDDTVDAGGGNDTVDGGAGNDEILGGFGDDSLSGGEGGDDLLGGAGNDTLDGGAGDDFIVTGSAGGTLPVGNPTSNDGPGNVNLAIGGDGNDTIIGSVGLDILFGDAGNDLVFGAGGDDLISGGAGNDTLVGGQGADNLTGDDDRDTFIVSGGVEAAGDTIDGGSGGDDFDTLDLGSSRWRIVNRVTDSDGNGEDGTVNYLDAAGNITGSLTFTNIEQIICFTPGTLIATPKGERPVEDLKPGDKVITRDDGIQELAWVGARKLGAAELAQSPKLRPVLIRAGSLGHGLPERDMLVSPNHRMLICGPEAELIFDEHEVLVAAKHLTGMPGIVNQEVGSVTYVHVMCERHQVVLANGSWTESFQPGDMAMEGIDAAQRDELFTIFPDLSMPEGRAAYGAARRVLKAYEARLLTAAGPNRG</sequence>
<evidence type="ECO:0000256" key="1">
    <source>
        <dbReference type="ARBA" id="ARBA00004613"/>
    </source>
</evidence>
<dbReference type="SUPFAM" id="SSF51120">
    <property type="entry name" value="beta-Roll"/>
    <property type="match status" value="25"/>
</dbReference>
<feature type="compositionally biased region" description="Low complexity" evidence="3">
    <location>
        <begin position="4200"/>
        <end position="4218"/>
    </location>
</feature>
<dbReference type="GO" id="GO:0005576">
    <property type="term" value="C:extracellular region"/>
    <property type="evidence" value="ECO:0007669"/>
    <property type="project" value="UniProtKB-SubCell"/>
</dbReference>
<feature type="compositionally biased region" description="Low complexity" evidence="3">
    <location>
        <begin position="4273"/>
        <end position="4303"/>
    </location>
</feature>
<protein>
    <recommendedName>
        <fullName evidence="4">Cadherin domain-containing protein</fullName>
    </recommendedName>
</protein>
<dbReference type="InterPro" id="IPR050557">
    <property type="entry name" value="RTX_toxin/Mannuronan_C5-epim"/>
</dbReference>
<dbReference type="GO" id="GO:0007156">
    <property type="term" value="P:homophilic cell adhesion via plasma membrane adhesion molecules"/>
    <property type="evidence" value="ECO:0007669"/>
    <property type="project" value="InterPro"/>
</dbReference>
<feature type="compositionally biased region" description="Low complexity" evidence="3">
    <location>
        <begin position="2909"/>
        <end position="2920"/>
    </location>
</feature>
<evidence type="ECO:0000259" key="4">
    <source>
        <dbReference type="PROSITE" id="PS50268"/>
    </source>
</evidence>
<dbReference type="InterPro" id="IPR001343">
    <property type="entry name" value="Hemolysn_Ca-bd"/>
</dbReference>
<feature type="region of interest" description="Disordered" evidence="3">
    <location>
        <begin position="2811"/>
        <end position="2849"/>
    </location>
</feature>
<feature type="region of interest" description="Disordered" evidence="3">
    <location>
        <begin position="4075"/>
        <end position="4104"/>
    </location>
</feature>
<feature type="region of interest" description="Disordered" evidence="3">
    <location>
        <begin position="3777"/>
        <end position="3835"/>
    </location>
</feature>
<feature type="domain" description="Cadherin" evidence="4">
    <location>
        <begin position="197"/>
        <end position="302"/>
    </location>
</feature>
<evidence type="ECO:0000256" key="3">
    <source>
        <dbReference type="SAM" id="MobiDB-lite"/>
    </source>
</evidence>
<feature type="compositionally biased region" description="Low complexity" evidence="3">
    <location>
        <begin position="1135"/>
        <end position="1147"/>
    </location>
</feature>
<feature type="compositionally biased region" description="Low complexity" evidence="3">
    <location>
        <begin position="3800"/>
        <end position="3823"/>
    </location>
</feature>
<organism evidence="5 6">
    <name type="scientific">Roseicyclus marinus</name>
    <dbReference type="NCBI Taxonomy" id="2161673"/>
    <lineage>
        <taxon>Bacteria</taxon>
        <taxon>Pseudomonadati</taxon>
        <taxon>Pseudomonadota</taxon>
        <taxon>Alphaproteobacteria</taxon>
        <taxon>Rhodobacterales</taxon>
        <taxon>Roseobacteraceae</taxon>
        <taxon>Roseicyclus</taxon>
    </lineage>
</organism>
<dbReference type="CDD" id="cd11304">
    <property type="entry name" value="Cadherin_repeat"/>
    <property type="match status" value="7"/>
</dbReference>
<dbReference type="Pfam" id="PF17963">
    <property type="entry name" value="Big_9"/>
    <property type="match status" value="7"/>
</dbReference>
<feature type="compositionally biased region" description="Gly residues" evidence="3">
    <location>
        <begin position="3139"/>
        <end position="3151"/>
    </location>
</feature>
<dbReference type="PROSITE" id="PS50268">
    <property type="entry name" value="CADHERIN_2"/>
    <property type="match status" value="7"/>
</dbReference>
<dbReference type="Gene3D" id="2.160.20.160">
    <property type="match status" value="1"/>
</dbReference>
<dbReference type="Proteomes" id="UP001337723">
    <property type="component" value="Chromosome"/>
</dbReference>
<dbReference type="Pfam" id="PF00353">
    <property type="entry name" value="HemolysinCabind"/>
    <property type="match status" value="49"/>
</dbReference>
<feature type="domain" description="Cadherin" evidence="4">
    <location>
        <begin position="1384"/>
        <end position="1502"/>
    </location>
</feature>
<keyword evidence="6" id="KW-1185">Reference proteome</keyword>
<feature type="region of interest" description="Disordered" evidence="3">
    <location>
        <begin position="3425"/>
        <end position="3453"/>
    </location>
</feature>
<feature type="compositionally biased region" description="Low complexity" evidence="3">
    <location>
        <begin position="4233"/>
        <end position="4253"/>
    </location>
</feature>
<dbReference type="Gene3D" id="2.150.10.10">
    <property type="entry name" value="Serralysin-like metalloprotease, C-terminal"/>
    <property type="match status" value="23"/>
</dbReference>
<dbReference type="PANTHER" id="PTHR38340:SF1">
    <property type="entry name" value="S-LAYER PROTEIN"/>
    <property type="match status" value="1"/>
</dbReference>
<dbReference type="GO" id="GO:0005509">
    <property type="term" value="F:calcium ion binding"/>
    <property type="evidence" value="ECO:0007669"/>
    <property type="project" value="InterPro"/>
</dbReference>
<feature type="region of interest" description="Disordered" evidence="3">
    <location>
        <begin position="2896"/>
        <end position="2921"/>
    </location>
</feature>
<dbReference type="KEGG" id="rmai:MACH21_32260"/>
<dbReference type="PRINTS" id="PR00313">
    <property type="entry name" value="CABNDNGRPT"/>
</dbReference>
<feature type="domain" description="Cadherin" evidence="4">
    <location>
        <begin position="1602"/>
        <end position="1717"/>
    </location>
</feature>
<dbReference type="InterPro" id="IPR036844">
    <property type="entry name" value="Hint_dom_sf"/>
</dbReference>
<proteinExistence type="predicted"/>
<feature type="compositionally biased region" description="Low complexity" evidence="3">
    <location>
        <begin position="4431"/>
        <end position="4440"/>
    </location>
</feature>
<dbReference type="InterPro" id="IPR015919">
    <property type="entry name" value="Cadherin-like_sf"/>
</dbReference>
<feature type="region of interest" description="Disordered" evidence="3">
    <location>
        <begin position="3529"/>
        <end position="3592"/>
    </location>
</feature>
<reference evidence="5 6" key="1">
    <citation type="submission" date="2023-01" db="EMBL/GenBank/DDBJ databases">
        <title>Complete genome sequence of Roseicyclus marinus strain Dej080120_10.</title>
        <authorList>
            <person name="Ueki S."/>
            <person name="Maruyama F."/>
        </authorList>
    </citation>
    <scope>NUCLEOTIDE SEQUENCE [LARGE SCALE GENOMIC DNA]</scope>
    <source>
        <strain evidence="5 6">Dej080120_10</strain>
    </source>
</reference>
<evidence type="ECO:0000256" key="2">
    <source>
        <dbReference type="ARBA" id="ARBA00022525"/>
    </source>
</evidence>
<dbReference type="Gene3D" id="2.60.40.60">
    <property type="entry name" value="Cadherins"/>
    <property type="match status" value="7"/>
</dbReference>
<feature type="domain" description="Cadherin" evidence="4">
    <location>
        <begin position="1968"/>
        <end position="2053"/>
    </location>
</feature>
<feature type="region of interest" description="Disordered" evidence="3">
    <location>
        <begin position="885"/>
        <end position="917"/>
    </location>
</feature>
<feature type="domain" description="Cadherin" evidence="4">
    <location>
        <begin position="691"/>
        <end position="780"/>
    </location>
</feature>